<dbReference type="Pfam" id="PF00296">
    <property type="entry name" value="Bac_luciferase"/>
    <property type="match status" value="1"/>
</dbReference>
<dbReference type="InterPro" id="IPR019949">
    <property type="entry name" value="CmoO-like"/>
</dbReference>
<organism evidence="3 4">
    <name type="scientific">Paenibacillus helianthi</name>
    <dbReference type="NCBI Taxonomy" id="1349432"/>
    <lineage>
        <taxon>Bacteria</taxon>
        <taxon>Bacillati</taxon>
        <taxon>Bacillota</taxon>
        <taxon>Bacilli</taxon>
        <taxon>Bacillales</taxon>
        <taxon>Paenibacillaceae</taxon>
        <taxon>Paenibacillus</taxon>
    </lineage>
</organism>
<evidence type="ECO:0000313" key="4">
    <source>
        <dbReference type="Proteomes" id="UP000186058"/>
    </source>
</evidence>
<dbReference type="InterPro" id="IPR036661">
    <property type="entry name" value="Luciferase-like_sf"/>
</dbReference>
<reference evidence="3 4" key="1">
    <citation type="submission" date="2016-03" db="EMBL/GenBank/DDBJ databases">
        <authorList>
            <person name="Sant'Anna F.H."/>
            <person name="Ambrosini A."/>
            <person name="Souza R."/>
            <person name="Bach E."/>
            <person name="Fernandes G."/>
            <person name="Balsanelli E."/>
            <person name="Baura V.A."/>
            <person name="Souza E.M."/>
            <person name="Passaglia L."/>
        </authorList>
    </citation>
    <scope>NUCLEOTIDE SEQUENCE [LARGE SCALE GENOMIC DNA]</scope>
    <source>
        <strain evidence="3 4">P26E</strain>
    </source>
</reference>
<dbReference type="PANTHER" id="PTHR30137">
    <property type="entry name" value="LUCIFERASE-LIKE MONOOXYGENASE"/>
    <property type="match status" value="1"/>
</dbReference>
<proteinExistence type="predicted"/>
<evidence type="ECO:0000313" key="3">
    <source>
        <dbReference type="EMBL" id="OKP76649.1"/>
    </source>
</evidence>
<feature type="domain" description="Luciferase-like" evidence="2">
    <location>
        <begin position="26"/>
        <end position="268"/>
    </location>
</feature>
<dbReference type="InterPro" id="IPR011251">
    <property type="entry name" value="Luciferase-like_dom"/>
</dbReference>
<name>A0ABX3EF22_9BACL</name>
<dbReference type="SUPFAM" id="SSF51679">
    <property type="entry name" value="Bacterial luciferase-like"/>
    <property type="match status" value="1"/>
</dbReference>
<comment type="similarity">
    <text evidence="1">To bacterial alkanal monooxygenase alpha and beta chains.</text>
</comment>
<gene>
    <name evidence="3" type="ORF">A3844_30750</name>
</gene>
<evidence type="ECO:0000256" key="1">
    <source>
        <dbReference type="ARBA" id="ARBA00007789"/>
    </source>
</evidence>
<dbReference type="NCBIfam" id="TIGR03558">
    <property type="entry name" value="oxido_grp_1"/>
    <property type="match status" value="1"/>
</dbReference>
<protein>
    <submittedName>
        <fullName evidence="3">Luciferase</fullName>
    </submittedName>
</protein>
<evidence type="ECO:0000259" key="2">
    <source>
        <dbReference type="Pfam" id="PF00296"/>
    </source>
</evidence>
<sequence length="354" mass="38355">MLQILVINRSIHLGGIFVKKLQDIPFSVLDLAPIVEGGTAADSFHNTLDLARHAEGWGYHRYWLAEHHNMPGIASSATSLVIGHVAAGTKSIRVGSGGIMLSNHAPLMIAEQFGTLESLYPGRIDLGLGRAPGSDQAAARAMRRSLGSDGSEFPEQLSELRAYFNPEGAGSRPLGVRAVPGEGLNVPIWLLGSSGFSAQLAGQLGLPFAFASHFAPDYLLPALHLYRTSFKPSETLDKPHVMVGLGITAAATTEQARWLATSQQQQFLNIIRGRTGKLQPPVDSMEGLWSPQEKAMLLSKQLYSIAGDQTSIKERLLQIVEETQADEFIVASQIYDHSARLHSYELVAELVKES</sequence>
<keyword evidence="4" id="KW-1185">Reference proteome</keyword>
<dbReference type="EMBL" id="LVWI01000114">
    <property type="protein sequence ID" value="OKP76649.1"/>
    <property type="molecule type" value="Genomic_DNA"/>
</dbReference>
<dbReference type="CDD" id="cd00347">
    <property type="entry name" value="Flavin_utilizing_monoxygenases"/>
    <property type="match status" value="2"/>
</dbReference>
<accession>A0ABX3EF22</accession>
<dbReference type="Proteomes" id="UP000186058">
    <property type="component" value="Unassembled WGS sequence"/>
</dbReference>
<dbReference type="PANTHER" id="PTHR30137:SF6">
    <property type="entry name" value="LUCIFERASE-LIKE MONOOXYGENASE"/>
    <property type="match status" value="1"/>
</dbReference>
<dbReference type="InterPro" id="IPR050766">
    <property type="entry name" value="Bact_Lucif_Oxidored"/>
</dbReference>
<comment type="caution">
    <text evidence="3">The sequence shown here is derived from an EMBL/GenBank/DDBJ whole genome shotgun (WGS) entry which is preliminary data.</text>
</comment>
<dbReference type="Gene3D" id="3.20.20.30">
    <property type="entry name" value="Luciferase-like domain"/>
    <property type="match status" value="1"/>
</dbReference>